<dbReference type="InterPro" id="IPR029030">
    <property type="entry name" value="Caspase-like_dom_sf"/>
</dbReference>
<evidence type="ECO:0000259" key="3">
    <source>
        <dbReference type="PROSITE" id="PS50207"/>
    </source>
</evidence>
<dbReference type="Gene3D" id="3.40.50.1460">
    <property type="match status" value="1"/>
</dbReference>
<dbReference type="AlphaFoldDB" id="A0A5E4QR46"/>
<protein>
    <recommendedName>
        <fullName evidence="7">Caspase family p20 domain-containing protein</fullName>
    </recommendedName>
</protein>
<keyword evidence="6" id="KW-1185">Reference proteome</keyword>
<feature type="domain" description="Caspase family p10" evidence="3">
    <location>
        <begin position="238"/>
        <end position="335"/>
    </location>
</feature>
<gene>
    <name evidence="5" type="ORF">LSINAPIS_LOCUS10766</name>
</gene>
<evidence type="ECO:0008006" key="7">
    <source>
        <dbReference type="Google" id="ProtNLM"/>
    </source>
</evidence>
<dbReference type="SMART" id="SM00115">
    <property type="entry name" value="CASc"/>
    <property type="match status" value="1"/>
</dbReference>
<dbReference type="PROSITE" id="PS50208">
    <property type="entry name" value="CASPASE_P20"/>
    <property type="match status" value="1"/>
</dbReference>
<dbReference type="SUPFAM" id="SSF52129">
    <property type="entry name" value="Caspase-like"/>
    <property type="match status" value="1"/>
</dbReference>
<evidence type="ECO:0000313" key="5">
    <source>
        <dbReference type="EMBL" id="VVD00044.1"/>
    </source>
</evidence>
<dbReference type="InterPro" id="IPR001309">
    <property type="entry name" value="Pept_C14_p20"/>
</dbReference>
<reference evidence="5 6" key="1">
    <citation type="submission" date="2017-07" db="EMBL/GenBank/DDBJ databases">
        <authorList>
            <person name="Talla V."/>
            <person name="Backstrom N."/>
        </authorList>
    </citation>
    <scope>NUCLEOTIDE SEQUENCE [LARGE SCALE GENOMIC DNA]</scope>
</reference>
<dbReference type="InterPro" id="IPR011600">
    <property type="entry name" value="Pept_C14_caspase"/>
</dbReference>
<dbReference type="GO" id="GO:0006508">
    <property type="term" value="P:proteolysis"/>
    <property type="evidence" value="ECO:0007669"/>
    <property type="project" value="InterPro"/>
</dbReference>
<dbReference type="PROSITE" id="PS01122">
    <property type="entry name" value="CASPASE_CYS"/>
    <property type="match status" value="1"/>
</dbReference>
<comment type="similarity">
    <text evidence="1 2">Belongs to the peptidase C14A family.</text>
</comment>
<organism evidence="5 6">
    <name type="scientific">Leptidea sinapis</name>
    <dbReference type="NCBI Taxonomy" id="189913"/>
    <lineage>
        <taxon>Eukaryota</taxon>
        <taxon>Metazoa</taxon>
        <taxon>Ecdysozoa</taxon>
        <taxon>Arthropoda</taxon>
        <taxon>Hexapoda</taxon>
        <taxon>Insecta</taxon>
        <taxon>Pterygota</taxon>
        <taxon>Neoptera</taxon>
        <taxon>Endopterygota</taxon>
        <taxon>Lepidoptera</taxon>
        <taxon>Glossata</taxon>
        <taxon>Ditrysia</taxon>
        <taxon>Papilionoidea</taxon>
        <taxon>Pieridae</taxon>
        <taxon>Dismorphiinae</taxon>
        <taxon>Leptidea</taxon>
    </lineage>
</organism>
<dbReference type="EMBL" id="FZQP02004444">
    <property type="protein sequence ID" value="VVD00044.1"/>
    <property type="molecule type" value="Genomic_DNA"/>
</dbReference>
<dbReference type="Proteomes" id="UP000324832">
    <property type="component" value="Unassembled WGS sequence"/>
</dbReference>
<evidence type="ECO:0000256" key="1">
    <source>
        <dbReference type="ARBA" id="ARBA00010134"/>
    </source>
</evidence>
<proteinExistence type="inferred from homology"/>
<dbReference type="Pfam" id="PF00656">
    <property type="entry name" value="Peptidase_C14"/>
    <property type="match status" value="1"/>
</dbReference>
<dbReference type="PRINTS" id="PR00376">
    <property type="entry name" value="IL1BCENZYME"/>
</dbReference>
<dbReference type="InterPro" id="IPR052039">
    <property type="entry name" value="Caspase-related_regulators"/>
</dbReference>
<name>A0A5E4QR46_9NEOP</name>
<accession>A0A5E4QR46</accession>
<dbReference type="PROSITE" id="PS50207">
    <property type="entry name" value="CASPASE_P10"/>
    <property type="match status" value="1"/>
</dbReference>
<dbReference type="InterPro" id="IPR033139">
    <property type="entry name" value="Caspase_cys_AS"/>
</dbReference>
<dbReference type="PANTHER" id="PTHR22576">
    <property type="entry name" value="MUCOSA ASSOCIATED LYMPHOID TISSUE LYMPHOMA TRANSLOCATION PROTEIN 1/PARACASPASE"/>
    <property type="match status" value="1"/>
</dbReference>
<dbReference type="InterPro" id="IPR002138">
    <property type="entry name" value="Pept_C14_p10"/>
</dbReference>
<evidence type="ECO:0000313" key="6">
    <source>
        <dbReference type="Proteomes" id="UP000324832"/>
    </source>
</evidence>
<sequence length="448" mass="52390">MNNPWKTIIKGRPVDEHFEPYSLESDEFNNLSEEETEIDNIRLDSELKRPPEYEENAKCKTPDIEPVQVNTIDEIFNTRALSKHAETYELEKFEKKCLLIFNQENILGYKPRLGTAQDVKSLEETFSKFGFDVEEHKDCTKEELFQVLKTFSDRDFTDYGCVAIAVLTHGTKDGRLRAKDQQYSEFDIIEAFKTYDKPTLVTKPKLLVIQACRGTKEIKGVVVGRSAKIRKDVDEDFEAYTIPVESDMLVLHSSYMGNPSHRDEVQGSWLIQTMCKKINELSSTHDLESIITEVKREVAIDRYHEEYNRRTLEMDTNKQIPVVTSTLIRKLYLRKYEESHISFSDRTETEVVEENSSSPLLVQFGPCSCFLNYFDYIKNCLRLFLEENPDDKTAQSFLDVSETFEDGEEFNTAKDRMTKAITCHLAENARHFEFYKYLYFYKQRLNDK</sequence>
<dbReference type="GO" id="GO:0004197">
    <property type="term" value="F:cysteine-type endopeptidase activity"/>
    <property type="evidence" value="ECO:0007669"/>
    <property type="project" value="InterPro"/>
</dbReference>
<dbReference type="PANTHER" id="PTHR22576:SF41">
    <property type="entry name" value="CASPASE 14, APOPTOSIS-RELATED CYSTEINE PEPTIDASE"/>
    <property type="match status" value="1"/>
</dbReference>
<feature type="domain" description="Caspase family p20" evidence="4">
    <location>
        <begin position="94"/>
        <end position="216"/>
    </location>
</feature>
<evidence type="ECO:0000256" key="2">
    <source>
        <dbReference type="RuleBase" id="RU003971"/>
    </source>
</evidence>
<evidence type="ECO:0000259" key="4">
    <source>
        <dbReference type="PROSITE" id="PS50208"/>
    </source>
</evidence>
<dbReference type="InterPro" id="IPR015917">
    <property type="entry name" value="Pept_C14A"/>
</dbReference>